<sequence>MALQRRCLTARGRVQGVGFRPHVWRVAQALGLAGHVANHASGVVIEVEGSAAQLDAFAVQLLAGLPPQAQVDSLTSHALPPQGEHDFTIAASAGNTAQVRLPADSAPCDACLAELCQPAGRHWRHAFINCTQCGPRYSVTRALPYDRSATTLAGFALCAACNADYQQPASRRFHAEPTCCPACGPQLHYLGAEGTPQAGDPLALALATLQGGGIVAIKSSGGFHLACDARNAGAIARLRQRKHRPAKPLALMAANLASLHGVVQLDAAAATLLASPARPIVLLPRGGAPLPDALAPGLAELGVLLPPTPLHLLLWHEAAGRPAGTGWLDDAQAMLLVMTSGNASGAPVAIDNDEALAALAGIADGFLLHDRAIHARSDDSVLRVDALGHATLRRSRGYVPDVLPLAADGATVLATGSYLKNAPALLYGNAALPGAHVGDLAHPAACVALEHAIAALQLHAGHAPQAIACDNGEHFASQLAAQLAAAANLPLLRISHHHAHIGAVCAEHQLHGPVLGLALDGHGVGDDGGAWGGELLRVDGAHSQRIGHLAPLALPGGDTAAREPWRVAAAWLLQHGLASEAERRFGHQPAWPLLQQQLARGINTPYSSSMGRYFDLVAALAGVCLQQGYEGEAPQRLQALAQPCAPLAEAWHIDAANVLQLAPLLRQLLARPDAATIASLWHATLAAALASWVLAAAQQYSIGTVALGGGCFANRTLLAALLPRLQQAGLAVYHPQALPAGDGGLAVGQAWVARQILANKETDPCAWPCR</sequence>
<dbReference type="Pfam" id="PF01300">
    <property type="entry name" value="Sua5_yciO_yrdC"/>
    <property type="match status" value="1"/>
</dbReference>
<dbReference type="PIRSF" id="PIRSF006256">
    <property type="entry name" value="CMPcnvr_hdrg_mat"/>
    <property type="match status" value="1"/>
</dbReference>
<evidence type="ECO:0000256" key="6">
    <source>
        <dbReference type="ARBA" id="ARBA00022833"/>
    </source>
</evidence>
<evidence type="ECO:0000256" key="4">
    <source>
        <dbReference type="ARBA" id="ARBA00022723"/>
    </source>
</evidence>
<comment type="pathway">
    <text evidence="1 8">Protein modification; [NiFe] hydrogenase maturation.</text>
</comment>
<comment type="catalytic activity">
    <reaction evidence="7 8">
        <text>C-terminal L-cysteinyl-[HypE protein] + carbamoyl phosphate + ATP + H2O = C-terminal S-carboxamide-L-cysteinyl-[HypE protein] + AMP + phosphate + diphosphate + H(+)</text>
        <dbReference type="Rhea" id="RHEA:55636"/>
        <dbReference type="Rhea" id="RHEA-COMP:14247"/>
        <dbReference type="Rhea" id="RHEA-COMP:14392"/>
        <dbReference type="ChEBI" id="CHEBI:15377"/>
        <dbReference type="ChEBI" id="CHEBI:15378"/>
        <dbReference type="ChEBI" id="CHEBI:30616"/>
        <dbReference type="ChEBI" id="CHEBI:33019"/>
        <dbReference type="ChEBI" id="CHEBI:43474"/>
        <dbReference type="ChEBI" id="CHEBI:58228"/>
        <dbReference type="ChEBI" id="CHEBI:76913"/>
        <dbReference type="ChEBI" id="CHEBI:139126"/>
        <dbReference type="ChEBI" id="CHEBI:456215"/>
    </reaction>
</comment>
<feature type="domain" description="YrdC-like" evidence="11">
    <location>
        <begin position="199"/>
        <end position="397"/>
    </location>
</feature>
<comment type="caution">
    <text evidence="12">The sequence shown here is derived from an EMBL/GenBank/DDBJ whole genome shotgun (WGS) entry which is preliminary data.</text>
</comment>
<dbReference type="Pfam" id="PF07503">
    <property type="entry name" value="zf-HYPF"/>
    <property type="match status" value="2"/>
</dbReference>
<feature type="active site" evidence="9">
    <location>
        <position position="20"/>
    </location>
</feature>
<dbReference type="Pfam" id="PF17788">
    <property type="entry name" value="HypF_C"/>
    <property type="match status" value="1"/>
</dbReference>
<evidence type="ECO:0000256" key="3">
    <source>
        <dbReference type="ARBA" id="ARBA00022598"/>
    </source>
</evidence>
<keyword evidence="9" id="KW-0378">Hydrolase</keyword>
<feature type="active site" evidence="9">
    <location>
        <position position="38"/>
    </location>
</feature>
<dbReference type="InterPro" id="IPR017945">
    <property type="entry name" value="DHBP_synth_RibB-like_a/b_dom"/>
</dbReference>
<dbReference type="InterPro" id="IPR051060">
    <property type="entry name" value="Carbamoyltrans_HypF-like"/>
</dbReference>
<organism evidence="12 13">
    <name type="scientific">Vogesella aquatica</name>
    <dbReference type="NCBI Taxonomy" id="2984206"/>
    <lineage>
        <taxon>Bacteria</taxon>
        <taxon>Pseudomonadati</taxon>
        <taxon>Pseudomonadota</taxon>
        <taxon>Betaproteobacteria</taxon>
        <taxon>Neisseriales</taxon>
        <taxon>Chromobacteriaceae</taxon>
        <taxon>Vogesella</taxon>
    </lineage>
</organism>
<feature type="domain" description="Acylphosphatase-like" evidence="10">
    <location>
        <begin position="5"/>
        <end position="91"/>
    </location>
</feature>
<dbReference type="PANTHER" id="PTHR42959:SF1">
    <property type="entry name" value="CARBAMOYLTRANSFERASE HYPF"/>
    <property type="match status" value="1"/>
</dbReference>
<protein>
    <recommendedName>
        <fullName evidence="8">Carbamoyltransferase HypF</fullName>
        <ecNumber evidence="8">6.2.-.-</ecNumber>
    </recommendedName>
</protein>
<name>A0ABT5IW11_9NEIS</name>
<dbReference type="InterPro" id="IPR006070">
    <property type="entry name" value="Sua5-like_dom"/>
</dbReference>
<evidence type="ECO:0000256" key="8">
    <source>
        <dbReference type="PIRNR" id="PIRNR006256"/>
    </source>
</evidence>
<dbReference type="RefSeq" id="WP_272750876.1">
    <property type="nucleotide sequence ID" value="NZ_JAQQLF010000005.1"/>
</dbReference>
<dbReference type="GO" id="GO:0016874">
    <property type="term" value="F:ligase activity"/>
    <property type="evidence" value="ECO:0007669"/>
    <property type="project" value="UniProtKB-KW"/>
</dbReference>
<dbReference type="PROSITE" id="PS51160">
    <property type="entry name" value="ACYLPHOSPHATASE_3"/>
    <property type="match status" value="1"/>
</dbReference>
<dbReference type="Pfam" id="PF00708">
    <property type="entry name" value="Acylphosphatase"/>
    <property type="match status" value="1"/>
</dbReference>
<dbReference type="InterPro" id="IPR011125">
    <property type="entry name" value="Znf_HypF"/>
</dbReference>
<comment type="function">
    <text evidence="8">Involved in the maturation of [NiFe] hydrogenases. Along with HypE, it catalyzes the synthesis of the CN ligands of the active site iron of [NiFe]-hydrogenases. HypF functions as a carbamoyl transferase using carbamoylphosphate as a substrate and transferring the carboxamido moiety in an ATP-dependent reaction to the thiolate of the C-terminal cysteine of HypE yielding a protein-S-carboxamide.</text>
</comment>
<comment type="catalytic activity">
    <reaction evidence="9">
        <text>an acyl phosphate + H2O = a carboxylate + phosphate + H(+)</text>
        <dbReference type="Rhea" id="RHEA:14965"/>
        <dbReference type="ChEBI" id="CHEBI:15377"/>
        <dbReference type="ChEBI" id="CHEBI:15378"/>
        <dbReference type="ChEBI" id="CHEBI:29067"/>
        <dbReference type="ChEBI" id="CHEBI:43474"/>
        <dbReference type="ChEBI" id="CHEBI:59918"/>
        <dbReference type="EC" id="3.6.1.7"/>
    </reaction>
</comment>
<dbReference type="InterPro" id="IPR055128">
    <property type="entry name" value="HypF_C_2"/>
</dbReference>
<proteinExistence type="inferred from homology"/>
<dbReference type="EMBL" id="JAQQLF010000005">
    <property type="protein sequence ID" value="MDC7716465.1"/>
    <property type="molecule type" value="Genomic_DNA"/>
</dbReference>
<evidence type="ECO:0000256" key="9">
    <source>
        <dbReference type="PROSITE-ProRule" id="PRU00520"/>
    </source>
</evidence>
<dbReference type="PROSITE" id="PS51163">
    <property type="entry name" value="YRDC"/>
    <property type="match status" value="1"/>
</dbReference>
<evidence type="ECO:0000256" key="7">
    <source>
        <dbReference type="ARBA" id="ARBA00048220"/>
    </source>
</evidence>
<evidence type="ECO:0000259" key="10">
    <source>
        <dbReference type="PROSITE" id="PS51160"/>
    </source>
</evidence>
<evidence type="ECO:0000259" key="11">
    <source>
        <dbReference type="PROSITE" id="PS51163"/>
    </source>
</evidence>
<evidence type="ECO:0000256" key="2">
    <source>
        <dbReference type="ARBA" id="ARBA00008097"/>
    </source>
</evidence>
<evidence type="ECO:0000313" key="13">
    <source>
        <dbReference type="Proteomes" id="UP001219956"/>
    </source>
</evidence>
<evidence type="ECO:0000256" key="5">
    <source>
        <dbReference type="ARBA" id="ARBA00022771"/>
    </source>
</evidence>
<dbReference type="Pfam" id="PF22521">
    <property type="entry name" value="HypF_C_2"/>
    <property type="match status" value="1"/>
</dbReference>
<dbReference type="NCBIfam" id="TIGR00143">
    <property type="entry name" value="hypF"/>
    <property type="match status" value="1"/>
</dbReference>
<dbReference type="SUPFAM" id="SSF54975">
    <property type="entry name" value="Acylphosphatase/BLUF domain-like"/>
    <property type="match status" value="1"/>
</dbReference>
<dbReference type="Gene3D" id="3.90.870.50">
    <property type="match status" value="1"/>
</dbReference>
<dbReference type="EC" id="6.2.-.-" evidence="8"/>
<keyword evidence="4" id="KW-0479">Metal-binding</keyword>
<dbReference type="Gene3D" id="3.30.110.120">
    <property type="match status" value="1"/>
</dbReference>
<dbReference type="Gene3D" id="3.30.420.40">
    <property type="match status" value="1"/>
</dbReference>
<evidence type="ECO:0000256" key="1">
    <source>
        <dbReference type="ARBA" id="ARBA00004711"/>
    </source>
</evidence>
<keyword evidence="5" id="KW-0863">Zinc-finger</keyword>
<reference evidence="12 13" key="1">
    <citation type="submission" date="2023-01" db="EMBL/GenBank/DDBJ databases">
        <title>Novel species of the genus Vogesella isolated from rivers.</title>
        <authorList>
            <person name="Lu H."/>
        </authorList>
    </citation>
    <scope>NUCLEOTIDE SEQUENCE [LARGE SCALE GENOMIC DNA]</scope>
    <source>
        <strain evidence="12 13">DC21W</strain>
    </source>
</reference>
<comment type="similarity">
    <text evidence="2 8">Belongs to the carbamoyltransferase HypF family.</text>
</comment>
<dbReference type="InterPro" id="IPR004421">
    <property type="entry name" value="Carbamoyltransferase_HypF"/>
</dbReference>
<dbReference type="SUPFAM" id="SSF55821">
    <property type="entry name" value="YrdC/RibB"/>
    <property type="match status" value="1"/>
</dbReference>
<gene>
    <name evidence="12" type="primary">hypF</name>
    <name evidence="12" type="ORF">PQU95_04445</name>
</gene>
<keyword evidence="6" id="KW-0862">Zinc</keyword>
<dbReference type="InterPro" id="IPR041440">
    <property type="entry name" value="HypF_C"/>
</dbReference>
<dbReference type="InterPro" id="IPR036046">
    <property type="entry name" value="Acylphosphatase-like_dom_sf"/>
</dbReference>
<dbReference type="Proteomes" id="UP001219956">
    <property type="component" value="Unassembled WGS sequence"/>
</dbReference>
<keyword evidence="3 12" id="KW-0436">Ligase</keyword>
<evidence type="ECO:0000313" key="12">
    <source>
        <dbReference type="EMBL" id="MDC7716465.1"/>
    </source>
</evidence>
<dbReference type="Gene3D" id="3.30.420.360">
    <property type="match status" value="1"/>
</dbReference>
<dbReference type="InterPro" id="IPR001792">
    <property type="entry name" value="Acylphosphatase-like_dom"/>
</dbReference>
<keyword evidence="13" id="KW-1185">Reference proteome</keyword>
<dbReference type="PANTHER" id="PTHR42959">
    <property type="entry name" value="CARBAMOYLTRANSFERASE"/>
    <property type="match status" value="1"/>
</dbReference>
<accession>A0ABT5IW11</accession>